<dbReference type="Proteomes" id="UP000254504">
    <property type="component" value="Chromosome"/>
</dbReference>
<feature type="repeat" description="TPR" evidence="1">
    <location>
        <begin position="147"/>
        <end position="180"/>
    </location>
</feature>
<dbReference type="Gene3D" id="1.25.40.10">
    <property type="entry name" value="Tetratricopeptide repeat domain"/>
    <property type="match status" value="1"/>
</dbReference>
<gene>
    <name evidence="2" type="ORF">ATR_1074</name>
    <name evidence="3" type="ORF">CRU87_02495</name>
</gene>
<evidence type="ECO:0000313" key="3">
    <source>
        <dbReference type="EMBL" id="RXJ92668.1"/>
    </source>
</evidence>
<proteinExistence type="predicted"/>
<reference evidence="3 5" key="1">
    <citation type="submission" date="2017-10" db="EMBL/GenBank/DDBJ databases">
        <title>Genomics of the genus Arcobacter.</title>
        <authorList>
            <person name="Perez-Cataluna A."/>
            <person name="Figueras M.J."/>
        </authorList>
    </citation>
    <scope>NUCLEOTIDE SEQUENCE [LARGE SCALE GENOMIC DNA]</scope>
    <source>
        <strain evidence="3 5">LMG 25534</strain>
    </source>
</reference>
<dbReference type="EMBL" id="PDKD01000002">
    <property type="protein sequence ID" value="RXJ92668.1"/>
    <property type="molecule type" value="Genomic_DNA"/>
</dbReference>
<dbReference type="PROSITE" id="PS50005">
    <property type="entry name" value="TPR"/>
    <property type="match status" value="1"/>
</dbReference>
<evidence type="ECO:0000313" key="4">
    <source>
        <dbReference type="Proteomes" id="UP000254504"/>
    </source>
</evidence>
<organism evidence="2 4">
    <name type="scientific">Aliarcobacter trophiarum LMG 25534</name>
    <dbReference type="NCBI Taxonomy" id="1032241"/>
    <lineage>
        <taxon>Bacteria</taxon>
        <taxon>Pseudomonadati</taxon>
        <taxon>Campylobacterota</taxon>
        <taxon>Epsilonproteobacteria</taxon>
        <taxon>Campylobacterales</taxon>
        <taxon>Arcobacteraceae</taxon>
        <taxon>Aliarcobacter</taxon>
    </lineage>
</organism>
<reference evidence="2 4" key="2">
    <citation type="submission" date="2018-07" db="EMBL/GenBank/DDBJ databases">
        <title>Complete genome of the Arcobacter trophiarum type strain LMG 25534.</title>
        <authorList>
            <person name="Miller W.G."/>
            <person name="Yee E."/>
        </authorList>
    </citation>
    <scope>NUCLEOTIDE SEQUENCE [LARGE SCALE GENOMIC DNA]</scope>
    <source>
        <strain evidence="2 4">LMG 25534</strain>
    </source>
</reference>
<dbReference type="InterPro" id="IPR011990">
    <property type="entry name" value="TPR-like_helical_dom_sf"/>
</dbReference>
<dbReference type="KEGG" id="atp:ATR_1074"/>
<sequence>MPSYKKYLILLVIISFFVSCSLKEFSLENKETRNYVKVEEKSFELEDYYIIYALELENVRVYDSAKDVYLKLFINTNKYEYLVAYVTLATQLQDFVSIKEQVSKYFIPNIKEEEILLRLYSFALLKLQEFDLSLETAIKLTDLYKSSINYELLGTVYISKNEFLEAYDSFKKALKYGVSNSLVQAKASLEFFQLNRQKQAIADLKEYILKSDYDFNIALQLLTFYNSLEDKENIKELLKEMFLYYKNSEDALQINKTISLMFQNFEVNEIILFLEKNHIEDDFLLELYKNTKQAEKAYNLLKKLYTNSSNPDYLAQQAIIEFELADNKNSILASVIEKFNISLKTSTNPIYQNFLAYLLIDYDIDISKGLILVKKALEQDPTNIAFIDTLAWGQYKINNCKEAYKNMKLIVDEIGLNDEEIKLHWEKIKECRDANTRKNK</sequence>
<keyword evidence="5" id="KW-1185">Reference proteome</keyword>
<name>A0AAD0QJC1_9BACT</name>
<evidence type="ECO:0000256" key="1">
    <source>
        <dbReference type="PROSITE-ProRule" id="PRU00339"/>
    </source>
</evidence>
<dbReference type="SUPFAM" id="SSF48452">
    <property type="entry name" value="TPR-like"/>
    <property type="match status" value="2"/>
</dbReference>
<dbReference type="InterPro" id="IPR019734">
    <property type="entry name" value="TPR_rpt"/>
</dbReference>
<evidence type="ECO:0000313" key="5">
    <source>
        <dbReference type="Proteomes" id="UP000289132"/>
    </source>
</evidence>
<protein>
    <submittedName>
        <fullName evidence="2">Tetratricopeptide repeat protein</fullName>
    </submittedName>
</protein>
<accession>A0AAD0QJC1</accession>
<evidence type="ECO:0000313" key="2">
    <source>
        <dbReference type="EMBL" id="AXK48937.1"/>
    </source>
</evidence>
<dbReference type="AlphaFoldDB" id="A0AAD0QJC1"/>
<dbReference type="Proteomes" id="UP000289132">
    <property type="component" value="Unassembled WGS sequence"/>
</dbReference>
<dbReference type="EMBL" id="CP031367">
    <property type="protein sequence ID" value="AXK48937.1"/>
    <property type="molecule type" value="Genomic_DNA"/>
</dbReference>
<dbReference type="PROSITE" id="PS51257">
    <property type="entry name" value="PROKAR_LIPOPROTEIN"/>
    <property type="match status" value="1"/>
</dbReference>
<keyword evidence="1" id="KW-0802">TPR repeat</keyword>